<feature type="binding site" evidence="7">
    <location>
        <position position="112"/>
    </location>
    <ligand>
        <name>chlorophyll a</name>
        <dbReference type="ChEBI" id="CHEBI:58416"/>
        <label>1</label>
    </ligand>
</feature>
<evidence type="ECO:0000256" key="8">
    <source>
        <dbReference type="RuleBase" id="RU363080"/>
    </source>
</evidence>
<dbReference type="OrthoDB" id="423598at2759"/>
<keyword evidence="3 8" id="KW-0150">Chloroplast</keyword>
<keyword evidence="8" id="KW-0793">Thylakoid</keyword>
<dbReference type="InterPro" id="IPR022796">
    <property type="entry name" value="Chloroa_b-bind"/>
</dbReference>
<feature type="binding site" description="axial binding residue" evidence="7">
    <location>
        <position position="79"/>
    </location>
    <ligand>
        <name>chlorophyll b</name>
        <dbReference type="ChEBI" id="CHEBI:61721"/>
        <label>1</label>
    </ligand>
    <ligandPart>
        <name>Mg</name>
        <dbReference type="ChEBI" id="CHEBI:25107"/>
    </ligandPart>
</feature>
<dbReference type="InterPro" id="IPR001344">
    <property type="entry name" value="Chloro_AB-bd_pln"/>
</dbReference>
<dbReference type="GO" id="GO:0009535">
    <property type="term" value="C:chloroplast thylakoid membrane"/>
    <property type="evidence" value="ECO:0007669"/>
    <property type="project" value="UniProtKB-SubCell"/>
</dbReference>
<feature type="binding site" evidence="7">
    <location>
        <position position="24"/>
    </location>
    <ligand>
        <name>chlorophyll a</name>
        <dbReference type="ChEBI" id="CHEBI:58416"/>
        <label>1</label>
    </ligand>
</feature>
<gene>
    <name evidence="9" type="ORF">IFM89_012029</name>
</gene>
<keyword evidence="8" id="KW-0604">Photosystem II</keyword>
<keyword evidence="10" id="KW-1185">Reference proteome</keyword>
<dbReference type="Proteomes" id="UP000631114">
    <property type="component" value="Unassembled WGS sequence"/>
</dbReference>
<feature type="binding site" evidence="7">
    <location>
        <position position="106"/>
    </location>
    <ligand>
        <name>chlorophyll a</name>
        <dbReference type="ChEBI" id="CHEBI:58416"/>
        <label>1</label>
    </ligand>
</feature>
<evidence type="ECO:0000256" key="5">
    <source>
        <dbReference type="ARBA" id="ARBA00022640"/>
    </source>
</evidence>
<evidence type="ECO:0000256" key="6">
    <source>
        <dbReference type="ARBA" id="ARBA00022991"/>
    </source>
</evidence>
<evidence type="ECO:0000256" key="1">
    <source>
        <dbReference type="ARBA" id="ARBA00004334"/>
    </source>
</evidence>
<comment type="caution">
    <text evidence="9">The sequence shown here is derived from an EMBL/GenBank/DDBJ whole genome shotgun (WGS) entry which is preliminary data.</text>
</comment>
<dbReference type="SUPFAM" id="SSF103511">
    <property type="entry name" value="Chlorophyll a-b binding protein"/>
    <property type="match status" value="1"/>
</dbReference>
<evidence type="ECO:0000256" key="7">
    <source>
        <dbReference type="PIRSR" id="PIRSR601344-1"/>
    </source>
</evidence>
<dbReference type="GO" id="GO:0009522">
    <property type="term" value="C:photosystem I"/>
    <property type="evidence" value="ECO:0007669"/>
    <property type="project" value="UniProtKB-KW"/>
</dbReference>
<evidence type="ECO:0000256" key="4">
    <source>
        <dbReference type="ARBA" id="ARBA00022531"/>
    </source>
</evidence>
<comment type="subcellular location">
    <subcellularLocation>
        <location evidence="1 8">Plastid</location>
        <location evidence="1 8">Chloroplast thylakoid membrane</location>
    </subcellularLocation>
</comment>
<comment type="function">
    <text evidence="8">The light-harvesting complex (LHC) functions as a light receptor, it captures and delivers excitation energy to photosystems with which it is closely associated.</text>
</comment>
<sequence>MVGIFGWSLLTETFSKNRELEVIHSRWAMLGAPRFVFPELLSPQWGEVWRSGMVQSGAQIFDEGGLDYLGNPTGCMPKSTRCIPVAASTLLDLPMIPRLFFELKVKELKNGRLAMFSMFGFLFKQL</sequence>
<feature type="binding site" evidence="7">
    <location>
        <position position="110"/>
    </location>
    <ligand>
        <name>chlorophyll a</name>
        <dbReference type="ChEBI" id="CHEBI:58416"/>
        <label>1</label>
    </ligand>
</feature>
<keyword evidence="8" id="KW-0603">Photosystem I</keyword>
<organism evidence="9 10">
    <name type="scientific">Coptis chinensis</name>
    <dbReference type="NCBI Taxonomy" id="261450"/>
    <lineage>
        <taxon>Eukaryota</taxon>
        <taxon>Viridiplantae</taxon>
        <taxon>Streptophyta</taxon>
        <taxon>Embryophyta</taxon>
        <taxon>Tracheophyta</taxon>
        <taxon>Spermatophyta</taxon>
        <taxon>Magnoliopsida</taxon>
        <taxon>Ranunculales</taxon>
        <taxon>Ranunculaceae</taxon>
        <taxon>Coptidoideae</taxon>
        <taxon>Coptis</taxon>
    </lineage>
</organism>
<dbReference type="GO" id="GO:0009523">
    <property type="term" value="C:photosystem II"/>
    <property type="evidence" value="ECO:0007669"/>
    <property type="project" value="UniProtKB-KW"/>
</dbReference>
<feature type="binding site" evidence="7">
    <location>
        <position position="59"/>
    </location>
    <ligand>
        <name>chlorophyll a</name>
        <dbReference type="ChEBI" id="CHEBI:58416"/>
        <label>1</label>
    </ligand>
</feature>
<reference evidence="9 10" key="1">
    <citation type="submission" date="2020-10" db="EMBL/GenBank/DDBJ databases">
        <title>The Coptis chinensis genome and diversification of protoberbering-type alkaloids.</title>
        <authorList>
            <person name="Wang B."/>
            <person name="Shu S."/>
            <person name="Song C."/>
            <person name="Liu Y."/>
        </authorList>
    </citation>
    <scope>NUCLEOTIDE SEQUENCE [LARGE SCALE GENOMIC DNA]</scope>
    <source>
        <strain evidence="9">HL-2020</strain>
        <tissue evidence="9">Leaf</tissue>
    </source>
</reference>
<dbReference type="AlphaFoldDB" id="A0A835MCI4"/>
<accession>A0A835MCI4</accession>
<feature type="binding site" evidence="7">
    <location>
        <position position="21"/>
    </location>
    <ligand>
        <name>chlorophyll a</name>
        <dbReference type="ChEBI" id="CHEBI:58416"/>
        <label>1</label>
    </ligand>
</feature>
<dbReference type="GO" id="GO:0009765">
    <property type="term" value="P:photosynthesis, light harvesting"/>
    <property type="evidence" value="ECO:0007669"/>
    <property type="project" value="InterPro"/>
</dbReference>
<proteinExistence type="inferred from homology"/>
<feature type="binding site" description="axial binding residue" evidence="7">
    <location>
        <position position="26"/>
    </location>
    <ligand>
        <name>chlorophyll b</name>
        <dbReference type="ChEBI" id="CHEBI:61721"/>
        <label>1</label>
    </ligand>
    <ligandPart>
        <name>Mg</name>
        <dbReference type="ChEBI" id="CHEBI:25107"/>
    </ligandPart>
</feature>
<dbReference type="EMBL" id="JADFTS010000001">
    <property type="protein sequence ID" value="KAF9624607.1"/>
    <property type="molecule type" value="Genomic_DNA"/>
</dbReference>
<keyword evidence="6 8" id="KW-0157">Chromophore</keyword>
<name>A0A835MCI4_9MAGN</name>
<evidence type="ECO:0000313" key="10">
    <source>
        <dbReference type="Proteomes" id="UP000631114"/>
    </source>
</evidence>
<dbReference type="Pfam" id="PF00504">
    <property type="entry name" value="Chloroa_b-bind"/>
    <property type="match status" value="1"/>
</dbReference>
<evidence type="ECO:0000313" key="9">
    <source>
        <dbReference type="EMBL" id="KAF9624607.1"/>
    </source>
</evidence>
<evidence type="ECO:0000256" key="3">
    <source>
        <dbReference type="ARBA" id="ARBA00022528"/>
    </source>
</evidence>
<dbReference type="GO" id="GO:0016168">
    <property type="term" value="F:chlorophyll binding"/>
    <property type="evidence" value="ECO:0007669"/>
    <property type="project" value="UniProtKB-KW"/>
</dbReference>
<comment type="similarity">
    <text evidence="8">Belongs to the light-harvesting chlorophyll a/b-binding (LHC) protein family.</text>
</comment>
<dbReference type="Gene3D" id="1.10.3460.10">
    <property type="entry name" value="Chlorophyll a/b binding protein domain"/>
    <property type="match status" value="2"/>
</dbReference>
<keyword evidence="5 8" id="KW-0934">Plastid</keyword>
<feature type="binding site" evidence="7">
    <location>
        <position position="69"/>
    </location>
    <ligand>
        <name>chlorophyll a</name>
        <dbReference type="ChEBI" id="CHEBI:58416"/>
        <label>1</label>
    </ligand>
</feature>
<feature type="binding site" evidence="7">
    <location>
        <position position="107"/>
    </location>
    <ligand>
        <name>chlorophyll b</name>
        <dbReference type="ChEBI" id="CHEBI:61721"/>
        <label>2</label>
    </ligand>
</feature>
<evidence type="ECO:0000256" key="2">
    <source>
        <dbReference type="ARBA" id="ARBA00022494"/>
    </source>
</evidence>
<keyword evidence="4 8" id="KW-0602">Photosynthesis</keyword>
<dbReference type="PANTHER" id="PTHR21649">
    <property type="entry name" value="CHLOROPHYLL A/B BINDING PROTEIN"/>
    <property type="match status" value="1"/>
</dbReference>
<protein>
    <recommendedName>
        <fullName evidence="8">Chlorophyll a-b binding protein, chloroplastic</fullName>
    </recommendedName>
</protein>
<keyword evidence="2 7" id="KW-0148">Chlorophyll</keyword>